<gene>
    <name evidence="1" type="ORF">P872_12180</name>
</gene>
<dbReference type="EMBL" id="AWXR01000075">
    <property type="protein sequence ID" value="ERM80825.1"/>
    <property type="molecule type" value="Genomic_DNA"/>
</dbReference>
<organism evidence="1 2">
    <name type="scientific">Rhodonellum psychrophilum GCM71 = DSM 17998</name>
    <dbReference type="NCBI Taxonomy" id="1123057"/>
    <lineage>
        <taxon>Bacteria</taxon>
        <taxon>Pseudomonadati</taxon>
        <taxon>Bacteroidota</taxon>
        <taxon>Cytophagia</taxon>
        <taxon>Cytophagales</taxon>
        <taxon>Cytophagaceae</taxon>
        <taxon>Rhodonellum</taxon>
    </lineage>
</organism>
<keyword evidence="2" id="KW-1185">Reference proteome</keyword>
<protein>
    <submittedName>
        <fullName evidence="1">Uncharacterized protein</fullName>
    </submittedName>
</protein>
<evidence type="ECO:0000313" key="1">
    <source>
        <dbReference type="EMBL" id="ERM80825.1"/>
    </source>
</evidence>
<dbReference type="AlphaFoldDB" id="U5BK61"/>
<name>U5BK61_9BACT</name>
<evidence type="ECO:0000313" key="2">
    <source>
        <dbReference type="Proteomes" id="UP000016843"/>
    </source>
</evidence>
<accession>U5BK61</accession>
<sequence length="55" mass="6583">MEQQNIFPETIHIEGKEQPEIQLEGRKVLFDKKVSLLPEKIKRSFPDKRQTTHHE</sequence>
<reference evidence="1 2" key="1">
    <citation type="journal article" date="2013" name="Genome Announc.">
        <title>Draft Genome Sequence of the Psychrophilic and Alkaliphilic Rhodonellum psychrophilum Strain GCM71T.</title>
        <authorList>
            <person name="Hauptmann A.L."/>
            <person name="Glaring M.A."/>
            <person name="Hallin P.F."/>
            <person name="Prieme A."/>
            <person name="Stougaard P."/>
        </authorList>
    </citation>
    <scope>NUCLEOTIDE SEQUENCE [LARGE SCALE GENOMIC DNA]</scope>
    <source>
        <strain evidence="1 2">GCM71</strain>
    </source>
</reference>
<comment type="caution">
    <text evidence="1">The sequence shown here is derived from an EMBL/GenBank/DDBJ whole genome shotgun (WGS) entry which is preliminary data.</text>
</comment>
<dbReference type="Proteomes" id="UP000016843">
    <property type="component" value="Unassembled WGS sequence"/>
</dbReference>
<proteinExistence type="predicted"/>